<organism evidence="1 2">
    <name type="scientific">Radiobacillus deserti</name>
    <dbReference type="NCBI Taxonomy" id="2594883"/>
    <lineage>
        <taxon>Bacteria</taxon>
        <taxon>Bacillati</taxon>
        <taxon>Bacillota</taxon>
        <taxon>Bacilli</taxon>
        <taxon>Bacillales</taxon>
        <taxon>Bacillaceae</taxon>
        <taxon>Radiobacillus</taxon>
    </lineage>
</organism>
<evidence type="ECO:0000313" key="1">
    <source>
        <dbReference type="EMBL" id="QDP41917.1"/>
    </source>
</evidence>
<evidence type="ECO:0008006" key="3">
    <source>
        <dbReference type="Google" id="ProtNLM"/>
    </source>
</evidence>
<dbReference type="AlphaFoldDB" id="A0A516KKJ9"/>
<accession>A0A516KKJ9</accession>
<dbReference type="REBASE" id="349583">
    <property type="entry name" value="BbaTKL69ORF18115P"/>
</dbReference>
<gene>
    <name evidence="1" type="ORF">FN924_18110</name>
</gene>
<reference evidence="1 2" key="1">
    <citation type="submission" date="2019-07" db="EMBL/GenBank/DDBJ databases">
        <authorList>
            <person name="Li J."/>
        </authorList>
    </citation>
    <scope>NUCLEOTIDE SEQUENCE [LARGE SCALE GENOMIC DNA]</scope>
    <source>
        <strain evidence="1 2">TKL69</strain>
    </source>
</reference>
<keyword evidence="2" id="KW-1185">Reference proteome</keyword>
<proteinExistence type="predicted"/>
<dbReference type="Proteomes" id="UP000315215">
    <property type="component" value="Chromosome"/>
</dbReference>
<sequence>MNRDTILQTIRQERELLETSINQLIKDRIKYIPIASKELMPYGWRKAGKGRTVWRIIEEVISQNLEMYGSQYGFKSVSPAQSEVGVYDFEFDLQSGAKSFVNIKSAVIDGKVNKDDISKAIGLIDFLEENVDCKLYVATFLIRFTDDMHVELVKCLVCPTTWIPDVYVNPSNNGNLQSSKYKDLTAMVPRTNAEFLIELKEQNKIAKLGGKTKIQKLVDKEVKAGKNTDQIARSLELSTAQLKGILK</sequence>
<dbReference type="EMBL" id="CP041666">
    <property type="protein sequence ID" value="QDP41917.1"/>
    <property type="molecule type" value="Genomic_DNA"/>
</dbReference>
<name>A0A516KKJ9_9BACI</name>
<protein>
    <recommendedName>
        <fullName evidence="3">Restriction endonuclease</fullName>
    </recommendedName>
</protein>
<dbReference type="KEGG" id="aqt:FN924_18110"/>
<dbReference type="RefSeq" id="WP_143896932.1">
    <property type="nucleotide sequence ID" value="NZ_CP041666.1"/>
</dbReference>
<dbReference type="OrthoDB" id="9256084at2"/>
<evidence type="ECO:0000313" key="2">
    <source>
        <dbReference type="Proteomes" id="UP000315215"/>
    </source>
</evidence>